<sequence>MQNRKPRVVRVVTASYVVPWHLGNTLKRITKDFDVCVVGQNVSIYAKDYPGVEWFDIDLNRKISIIADFSSLIKLIVFLRRYKPDIVHSIMPKAGLLAALAGIIGFVPVRLHTFTGQVWVGNKSIFKWIFYVFDWLINKLNTVCLTDSPSQSKFLFDFGISHYGKPLPVLGIGSLSGVDLSRFNADKMVDKKARLSETLHIKDEQFVFAFVARKTREKGAFDVLQAFSRLVKSYPDCLLLFVGPDESDGELAALSLNDPALFQQVISVGQVDNHEAYLAIADVLCLPSYREGFGTIVIDAAAMAKPTIGSDIVGLVDSIDNHKTGLLFPAGDVEALAEAMMSFLVNSEQLDAMGTAARNRAEKFFSADILYDELKKLYFDLCKRSF</sequence>
<dbReference type="GO" id="GO:0016757">
    <property type="term" value="F:glycosyltransferase activity"/>
    <property type="evidence" value="ECO:0007669"/>
    <property type="project" value="UniProtKB-KW"/>
</dbReference>
<dbReference type="InterPro" id="IPR028098">
    <property type="entry name" value="Glyco_trans_4-like_N"/>
</dbReference>
<feature type="transmembrane region" description="Helical" evidence="1">
    <location>
        <begin position="90"/>
        <end position="109"/>
    </location>
</feature>
<keyword evidence="4" id="KW-0328">Glycosyltransferase</keyword>
<dbReference type="EMBL" id="JANIBJ010000004">
    <property type="protein sequence ID" value="MCQ8103089.1"/>
    <property type="molecule type" value="Genomic_DNA"/>
</dbReference>
<comment type="caution">
    <text evidence="4">The sequence shown here is derived from an EMBL/GenBank/DDBJ whole genome shotgun (WGS) entry which is preliminary data.</text>
</comment>
<proteinExistence type="predicted"/>
<evidence type="ECO:0000256" key="1">
    <source>
        <dbReference type="SAM" id="Phobius"/>
    </source>
</evidence>
<accession>A0ABT1TCR4</accession>
<keyword evidence="4" id="KW-0808">Transferase</keyword>
<dbReference type="PANTHER" id="PTHR45947">
    <property type="entry name" value="SULFOQUINOVOSYL TRANSFERASE SQD2"/>
    <property type="match status" value="1"/>
</dbReference>
<keyword evidence="5" id="KW-1185">Reference proteome</keyword>
<dbReference type="PANTHER" id="PTHR45947:SF3">
    <property type="entry name" value="SULFOQUINOVOSYL TRANSFERASE SQD2"/>
    <property type="match status" value="1"/>
</dbReference>
<dbReference type="Pfam" id="PF13477">
    <property type="entry name" value="Glyco_trans_4_2"/>
    <property type="match status" value="1"/>
</dbReference>
<name>A0ABT1TCR4_9GAMM</name>
<feature type="domain" description="Glycosyltransferase subfamily 4-like N-terminal" evidence="3">
    <location>
        <begin position="25"/>
        <end position="110"/>
    </location>
</feature>
<feature type="domain" description="Glycosyl transferase family 1" evidence="2">
    <location>
        <begin position="196"/>
        <end position="360"/>
    </location>
</feature>
<keyword evidence="1" id="KW-0812">Transmembrane</keyword>
<dbReference type="Proteomes" id="UP001524499">
    <property type="component" value="Unassembled WGS sequence"/>
</dbReference>
<dbReference type="RefSeq" id="WP_256600757.1">
    <property type="nucleotide sequence ID" value="NZ_JANIBJ010000004.1"/>
</dbReference>
<dbReference type="InterPro" id="IPR001296">
    <property type="entry name" value="Glyco_trans_1"/>
</dbReference>
<evidence type="ECO:0000259" key="3">
    <source>
        <dbReference type="Pfam" id="PF13477"/>
    </source>
</evidence>
<dbReference type="Gene3D" id="3.40.50.2000">
    <property type="entry name" value="Glycogen Phosphorylase B"/>
    <property type="match status" value="2"/>
</dbReference>
<evidence type="ECO:0000313" key="4">
    <source>
        <dbReference type="EMBL" id="MCQ8103089.1"/>
    </source>
</evidence>
<keyword evidence="1" id="KW-0472">Membrane</keyword>
<protein>
    <submittedName>
        <fullName evidence="4">Glycosyltransferase</fullName>
        <ecNumber evidence="4">2.4.-.-</ecNumber>
    </submittedName>
</protein>
<gene>
    <name evidence="4" type="ORF">NP590_03125</name>
</gene>
<dbReference type="Pfam" id="PF00534">
    <property type="entry name" value="Glycos_transf_1"/>
    <property type="match status" value="1"/>
</dbReference>
<reference evidence="4 5" key="1">
    <citation type="submission" date="2022-07" db="EMBL/GenBank/DDBJ databases">
        <title>Methylomonas rivi sp. nov., Methylomonas rosea sp. nov., Methylomonas aureus sp. nov. and Methylomonas subterranea sp. nov., four novel methanotrophs isolated from a freshwater creek and the deep terrestrial subsurface.</title>
        <authorList>
            <person name="Abin C."/>
            <person name="Sankaranarayanan K."/>
            <person name="Garner C."/>
            <person name="Sindelar R."/>
            <person name="Kotary K."/>
            <person name="Garner R."/>
            <person name="Barclay S."/>
            <person name="Lawson P."/>
            <person name="Krumholz L."/>
        </authorList>
    </citation>
    <scope>NUCLEOTIDE SEQUENCE [LARGE SCALE GENOMIC DNA]</scope>
    <source>
        <strain evidence="4 5">SURF-2</strain>
    </source>
</reference>
<organism evidence="4 5">
    <name type="scientific">Methylomonas subterranea</name>
    <dbReference type="NCBI Taxonomy" id="2952225"/>
    <lineage>
        <taxon>Bacteria</taxon>
        <taxon>Pseudomonadati</taxon>
        <taxon>Pseudomonadota</taxon>
        <taxon>Gammaproteobacteria</taxon>
        <taxon>Methylococcales</taxon>
        <taxon>Methylococcaceae</taxon>
        <taxon>Methylomonas</taxon>
    </lineage>
</organism>
<evidence type="ECO:0000259" key="2">
    <source>
        <dbReference type="Pfam" id="PF00534"/>
    </source>
</evidence>
<keyword evidence="1" id="KW-1133">Transmembrane helix</keyword>
<dbReference type="InterPro" id="IPR050194">
    <property type="entry name" value="Glycosyltransferase_grp1"/>
</dbReference>
<dbReference type="EC" id="2.4.-.-" evidence="4"/>
<evidence type="ECO:0000313" key="5">
    <source>
        <dbReference type="Proteomes" id="UP001524499"/>
    </source>
</evidence>
<dbReference type="SUPFAM" id="SSF53756">
    <property type="entry name" value="UDP-Glycosyltransferase/glycogen phosphorylase"/>
    <property type="match status" value="1"/>
</dbReference>